<sequence length="151" mass="15755">MKNTIPKAACSNLKFTLVISGCALLCVLELSGCSRTPGAEKPRGAVTIQITNGTDPVTEGQVDLVNEQTGEGGGGTLNSDGTASLEMVALGTYTVTVNPPPQEPVVPGQAPPAVKNYENIPTQVRKINTSPLKLKVKSGSNEFAFDLKQTD</sequence>
<gene>
    <name evidence="1" type="ORF">Pan161_42520</name>
</gene>
<dbReference type="EMBL" id="CP036343">
    <property type="protein sequence ID" value="QDT92584.1"/>
    <property type="molecule type" value="Genomic_DNA"/>
</dbReference>
<dbReference type="KEGG" id="gax:Pan161_42520"/>
<dbReference type="Proteomes" id="UP000316855">
    <property type="component" value="Chromosome"/>
</dbReference>
<dbReference type="OrthoDB" id="290201at2"/>
<evidence type="ECO:0000313" key="2">
    <source>
        <dbReference type="Proteomes" id="UP000316855"/>
    </source>
</evidence>
<evidence type="ECO:0000313" key="1">
    <source>
        <dbReference type="EMBL" id="QDT92584.1"/>
    </source>
</evidence>
<dbReference type="AlphaFoldDB" id="A0A517VHU6"/>
<evidence type="ECO:0008006" key="3">
    <source>
        <dbReference type="Google" id="ProtNLM"/>
    </source>
</evidence>
<name>A0A517VHU6_9PLAN</name>
<keyword evidence="2" id="KW-1185">Reference proteome</keyword>
<protein>
    <recommendedName>
        <fullName evidence="3">Carboxypeptidase regulatory-like domain-containing protein</fullName>
    </recommendedName>
</protein>
<proteinExistence type="predicted"/>
<organism evidence="1 2">
    <name type="scientific">Gimesia algae</name>
    <dbReference type="NCBI Taxonomy" id="2527971"/>
    <lineage>
        <taxon>Bacteria</taxon>
        <taxon>Pseudomonadati</taxon>
        <taxon>Planctomycetota</taxon>
        <taxon>Planctomycetia</taxon>
        <taxon>Planctomycetales</taxon>
        <taxon>Planctomycetaceae</taxon>
        <taxon>Gimesia</taxon>
    </lineage>
</organism>
<dbReference type="RefSeq" id="WP_145230369.1">
    <property type="nucleotide sequence ID" value="NZ_CP036343.1"/>
</dbReference>
<reference evidence="1 2" key="1">
    <citation type="submission" date="2019-02" db="EMBL/GenBank/DDBJ databases">
        <title>Deep-cultivation of Planctomycetes and their phenomic and genomic characterization uncovers novel biology.</title>
        <authorList>
            <person name="Wiegand S."/>
            <person name="Jogler M."/>
            <person name="Boedeker C."/>
            <person name="Pinto D."/>
            <person name="Vollmers J."/>
            <person name="Rivas-Marin E."/>
            <person name="Kohn T."/>
            <person name="Peeters S.H."/>
            <person name="Heuer A."/>
            <person name="Rast P."/>
            <person name="Oberbeckmann S."/>
            <person name="Bunk B."/>
            <person name="Jeske O."/>
            <person name="Meyerdierks A."/>
            <person name="Storesund J.E."/>
            <person name="Kallscheuer N."/>
            <person name="Luecker S."/>
            <person name="Lage O.M."/>
            <person name="Pohl T."/>
            <person name="Merkel B.J."/>
            <person name="Hornburger P."/>
            <person name="Mueller R.-W."/>
            <person name="Bruemmer F."/>
            <person name="Labrenz M."/>
            <person name="Spormann A.M."/>
            <person name="Op den Camp H."/>
            <person name="Overmann J."/>
            <person name="Amann R."/>
            <person name="Jetten M.S.M."/>
            <person name="Mascher T."/>
            <person name="Medema M.H."/>
            <person name="Devos D.P."/>
            <person name="Kaster A.-K."/>
            <person name="Ovreas L."/>
            <person name="Rohde M."/>
            <person name="Galperin M.Y."/>
            <person name="Jogler C."/>
        </authorList>
    </citation>
    <scope>NUCLEOTIDE SEQUENCE [LARGE SCALE GENOMIC DNA]</scope>
    <source>
        <strain evidence="1 2">Pan161</strain>
    </source>
</reference>
<accession>A0A517VHU6</accession>